<reference evidence="3" key="1">
    <citation type="submission" date="2024-07" db="EMBL/GenBank/DDBJ databases">
        <title>Two chromosome-level genome assemblies of Korean endemic species Abeliophyllum distichum and Forsythia ovata (Oleaceae).</title>
        <authorList>
            <person name="Jang H."/>
        </authorList>
    </citation>
    <scope>NUCLEOTIDE SEQUENCE [LARGE SCALE GENOMIC DNA]</scope>
</reference>
<gene>
    <name evidence="2" type="ORF">Adt_11194</name>
</gene>
<evidence type="ECO:0000313" key="2">
    <source>
        <dbReference type="EMBL" id="KAL2526140.1"/>
    </source>
</evidence>
<sequence>MRVPKKDTVLQKLEYLTHAIEWLEKNQSTTRHNSDLEAESPAHEKSGNCRVKRRLDFSEKHPSKSKEGENRRLSPPKKATVQRSASVFDRQGHSSQVPPIPCEQKMRRKEGAPSVAESSVQNTPDELELMKRRLAEMEAKQRSPSEEYTTYRHSPFSFSEDILAKPLPEKLKMPRLTGYKGDNDPVGHFDRYTFWMELQGPVIQSYAEHFL</sequence>
<evidence type="ECO:0000313" key="3">
    <source>
        <dbReference type="Proteomes" id="UP001604336"/>
    </source>
</evidence>
<proteinExistence type="predicted"/>
<keyword evidence="3" id="KW-1185">Reference proteome</keyword>
<comment type="caution">
    <text evidence="2">The sequence shown here is derived from an EMBL/GenBank/DDBJ whole genome shotgun (WGS) entry which is preliminary data.</text>
</comment>
<dbReference type="AlphaFoldDB" id="A0ABD1UM64"/>
<organism evidence="2 3">
    <name type="scientific">Abeliophyllum distichum</name>
    <dbReference type="NCBI Taxonomy" id="126358"/>
    <lineage>
        <taxon>Eukaryota</taxon>
        <taxon>Viridiplantae</taxon>
        <taxon>Streptophyta</taxon>
        <taxon>Embryophyta</taxon>
        <taxon>Tracheophyta</taxon>
        <taxon>Spermatophyta</taxon>
        <taxon>Magnoliopsida</taxon>
        <taxon>eudicotyledons</taxon>
        <taxon>Gunneridae</taxon>
        <taxon>Pentapetalae</taxon>
        <taxon>asterids</taxon>
        <taxon>lamiids</taxon>
        <taxon>Lamiales</taxon>
        <taxon>Oleaceae</taxon>
        <taxon>Forsythieae</taxon>
        <taxon>Abeliophyllum</taxon>
    </lineage>
</organism>
<dbReference type="EMBL" id="JBFOLK010000003">
    <property type="protein sequence ID" value="KAL2526140.1"/>
    <property type="molecule type" value="Genomic_DNA"/>
</dbReference>
<feature type="region of interest" description="Disordered" evidence="1">
    <location>
        <begin position="23"/>
        <end position="122"/>
    </location>
</feature>
<accession>A0ABD1UM64</accession>
<feature type="compositionally biased region" description="Basic and acidic residues" evidence="1">
    <location>
        <begin position="32"/>
        <end position="47"/>
    </location>
</feature>
<name>A0ABD1UM64_9LAMI</name>
<dbReference type="Proteomes" id="UP001604336">
    <property type="component" value="Unassembled WGS sequence"/>
</dbReference>
<evidence type="ECO:0000256" key="1">
    <source>
        <dbReference type="SAM" id="MobiDB-lite"/>
    </source>
</evidence>
<protein>
    <submittedName>
        <fullName evidence="2">Uncharacterized protein</fullName>
    </submittedName>
</protein>
<feature type="compositionally biased region" description="Basic and acidic residues" evidence="1">
    <location>
        <begin position="54"/>
        <end position="72"/>
    </location>
</feature>